<name>A0A922T7B4_9HYPH</name>
<reference evidence="1 2" key="1">
    <citation type="submission" date="2014-06" db="EMBL/GenBank/DDBJ databases">
        <title>Rhizobium pelagicum/R2-400B4.</title>
        <authorList>
            <person name="Kimes N.E."/>
            <person name="Lopez-Perez M."/>
        </authorList>
    </citation>
    <scope>NUCLEOTIDE SEQUENCE [LARGE SCALE GENOMIC DNA]</scope>
    <source>
        <strain evidence="1 2">R2-400B4</strain>
    </source>
</reference>
<evidence type="ECO:0000313" key="1">
    <source>
        <dbReference type="EMBL" id="KEQ05601.1"/>
    </source>
</evidence>
<keyword evidence="2" id="KW-1185">Reference proteome</keyword>
<sequence length="297" mass="33574">MSLIQHVTRTLIWDDDYSGVRGNCVPSSCPIPAEQRKFAVQTVFCFLKDVIPHDSWFIGGSAARLGTIPFNDIDVFFADEEKAKEAIDALKDKTPPEPLHDDIFAPQTPITYAVNHAKENTPVLVTNMYQNSFMSMNASIKIANVSDPATVQFITKNTGNYKDIFSRVDLNVCKIGILPNGRKVSDPKAMSDIKVSRLQHETMLRVVKYASRLYRKPFVANAYIRAAKDAIDSFIEDDSPSPDSQQFYQFQSHIPDNNVILTNELLKRQISQVFTPDSPVNRYFREQALKRAPELLL</sequence>
<organism evidence="1 2">
    <name type="scientific">Pseudorhizobium pelagicum</name>
    <dbReference type="NCBI Taxonomy" id="1509405"/>
    <lineage>
        <taxon>Bacteria</taxon>
        <taxon>Pseudomonadati</taxon>
        <taxon>Pseudomonadota</taxon>
        <taxon>Alphaproteobacteria</taxon>
        <taxon>Hyphomicrobiales</taxon>
        <taxon>Rhizobiaceae</taxon>
        <taxon>Rhizobium/Agrobacterium group</taxon>
        <taxon>Pseudorhizobium</taxon>
    </lineage>
</organism>
<proteinExistence type="predicted"/>
<protein>
    <submittedName>
        <fullName evidence="1">Uncharacterized protein</fullName>
    </submittedName>
</protein>
<dbReference type="EMBL" id="JOKJ01000019">
    <property type="protein sequence ID" value="KEQ05601.1"/>
    <property type="molecule type" value="Genomic_DNA"/>
</dbReference>
<dbReference type="AlphaFoldDB" id="A0A922T7B4"/>
<accession>A0A922T7B4</accession>
<dbReference type="Pfam" id="PF26128">
    <property type="entry name" value="Gad2"/>
    <property type="match status" value="1"/>
</dbReference>
<comment type="caution">
    <text evidence="1">The sequence shown here is derived from an EMBL/GenBank/DDBJ whole genome shotgun (WGS) entry which is preliminary data.</text>
</comment>
<gene>
    <name evidence="1" type="ORF">GV68_08715</name>
</gene>
<dbReference type="RefSeq" id="WP_037189797.1">
    <property type="nucleotide sequence ID" value="NZ_JOKJ01000019.1"/>
</dbReference>
<evidence type="ECO:0000313" key="2">
    <source>
        <dbReference type="Proteomes" id="UP000052167"/>
    </source>
</evidence>
<dbReference type="Proteomes" id="UP000052167">
    <property type="component" value="Unassembled WGS sequence"/>
</dbReference>